<sequence>MSLFRRHRESSSVALADVLRLVADAERPLSGPAAVALAEQVQEAIGEASGARRVDDTVLTLMIPVGQACETLKLGGWRHESAEQARPQECRRAVERFEGELAAVRVALLAHDPAADDDSHPAVTALYVELASRRRALQPDADDPIAATRALVARCRQSPVETEPAGFGALVTRVTEAGDRLTAAWPTTPVRPSLDMYLTFADAVQAFECVVEQVRGELVALHPRLHAWPARLAAPADR</sequence>
<keyword evidence="2" id="KW-1185">Reference proteome</keyword>
<dbReference type="EMBL" id="JAAXLS010000016">
    <property type="protein sequence ID" value="NKQ55604.1"/>
    <property type="molecule type" value="Genomic_DNA"/>
</dbReference>
<dbReference type="RefSeq" id="WP_168518646.1">
    <property type="nucleotide sequence ID" value="NZ_JAAXLS010000016.1"/>
</dbReference>
<evidence type="ECO:0000313" key="2">
    <source>
        <dbReference type="Proteomes" id="UP000715441"/>
    </source>
</evidence>
<proteinExistence type="predicted"/>
<dbReference type="Proteomes" id="UP000715441">
    <property type="component" value="Unassembled WGS sequence"/>
</dbReference>
<gene>
    <name evidence="1" type="ORF">HFP15_22225</name>
</gene>
<comment type="caution">
    <text evidence="1">The sequence shown here is derived from an EMBL/GenBank/DDBJ whole genome shotgun (WGS) entry which is preliminary data.</text>
</comment>
<protein>
    <submittedName>
        <fullName evidence="1">Uncharacterized protein</fullName>
    </submittedName>
</protein>
<accession>A0ABX1J7G6</accession>
<reference evidence="1 2" key="1">
    <citation type="submission" date="2020-04" db="EMBL/GenBank/DDBJ databases">
        <title>Novel species.</title>
        <authorList>
            <person name="Teo W.F.A."/>
            <person name="Lipun K."/>
            <person name="Srisuk N."/>
            <person name="Duangmal K."/>
        </authorList>
    </citation>
    <scope>NUCLEOTIDE SEQUENCE [LARGE SCALE GENOMIC DNA]</scope>
    <source>
        <strain evidence="1 2">K13G38</strain>
    </source>
</reference>
<organism evidence="1 2">
    <name type="scientific">Amycolatopsis acididurans</name>
    <dbReference type="NCBI Taxonomy" id="2724524"/>
    <lineage>
        <taxon>Bacteria</taxon>
        <taxon>Bacillati</taxon>
        <taxon>Actinomycetota</taxon>
        <taxon>Actinomycetes</taxon>
        <taxon>Pseudonocardiales</taxon>
        <taxon>Pseudonocardiaceae</taxon>
        <taxon>Amycolatopsis</taxon>
    </lineage>
</organism>
<evidence type="ECO:0000313" key="1">
    <source>
        <dbReference type="EMBL" id="NKQ55604.1"/>
    </source>
</evidence>
<name>A0ABX1J7G6_9PSEU</name>